<keyword evidence="13" id="KW-0238">DNA-binding</keyword>
<dbReference type="InterPro" id="IPR039577">
    <property type="entry name" value="Rad18"/>
</dbReference>
<dbReference type="SMART" id="SM00734">
    <property type="entry name" value="ZnF_Rad18"/>
    <property type="match status" value="1"/>
</dbReference>
<evidence type="ECO:0000259" key="22">
    <source>
        <dbReference type="PROSITE" id="PS50089"/>
    </source>
</evidence>
<dbReference type="Gene3D" id="3.30.40.10">
    <property type="entry name" value="Zinc/RING finger domain, C3HC4 (zinc finger)"/>
    <property type="match status" value="1"/>
</dbReference>
<evidence type="ECO:0000256" key="14">
    <source>
        <dbReference type="ARBA" id="ARBA00023204"/>
    </source>
</evidence>
<dbReference type="Proteomes" id="UP000740926">
    <property type="component" value="Unassembled WGS sequence"/>
</dbReference>
<feature type="compositionally biased region" description="Polar residues" evidence="21">
    <location>
        <begin position="177"/>
        <end position="200"/>
    </location>
</feature>
<feature type="domain" description="RING-type" evidence="22">
    <location>
        <begin position="25"/>
        <end position="64"/>
    </location>
</feature>
<evidence type="ECO:0000256" key="3">
    <source>
        <dbReference type="ARBA" id="ARBA00004906"/>
    </source>
</evidence>
<protein>
    <recommendedName>
        <fullName evidence="6">Postreplication repair E3 ubiquitin-protein ligase RAD18</fullName>
        <ecNumber evidence="5">2.3.2.27</ecNumber>
    </recommendedName>
    <alternativeName>
        <fullName evidence="17">Postreplication repair E3 ubiquitin-protein ligase rad18</fullName>
    </alternativeName>
    <alternativeName>
        <fullName evidence="16 18">RING-type E3 ubiquitin transferase RAD18</fullName>
    </alternativeName>
</protein>
<dbReference type="PROSITE" id="PS00518">
    <property type="entry name" value="ZF_RING_1"/>
    <property type="match status" value="1"/>
</dbReference>
<evidence type="ECO:0000256" key="6">
    <source>
        <dbReference type="ARBA" id="ARBA00015551"/>
    </source>
</evidence>
<dbReference type="EC" id="2.3.2.27" evidence="5"/>
<dbReference type="SUPFAM" id="SSF57850">
    <property type="entry name" value="RING/U-box"/>
    <property type="match status" value="1"/>
</dbReference>
<dbReference type="GO" id="GO:0005634">
    <property type="term" value="C:nucleus"/>
    <property type="evidence" value="ECO:0007669"/>
    <property type="project" value="UniProtKB-SubCell"/>
</dbReference>
<proteinExistence type="inferred from homology"/>
<dbReference type="EMBL" id="JAANIU010002390">
    <property type="protein sequence ID" value="KAG1564861.1"/>
    <property type="molecule type" value="Genomic_DNA"/>
</dbReference>
<evidence type="ECO:0000256" key="1">
    <source>
        <dbReference type="ARBA" id="ARBA00000900"/>
    </source>
</evidence>
<evidence type="ECO:0000256" key="19">
    <source>
        <dbReference type="PROSITE-ProRule" id="PRU00175"/>
    </source>
</evidence>
<dbReference type="InterPro" id="IPR006642">
    <property type="entry name" value="Rad18_UBZ4"/>
</dbReference>
<feature type="compositionally biased region" description="Basic and acidic residues" evidence="21">
    <location>
        <begin position="164"/>
        <end position="175"/>
    </location>
</feature>
<evidence type="ECO:0000256" key="11">
    <source>
        <dbReference type="ARBA" id="ARBA00022786"/>
    </source>
</evidence>
<dbReference type="PANTHER" id="PTHR14134:SF2">
    <property type="entry name" value="E3 UBIQUITIN-PROTEIN LIGASE RAD18"/>
    <property type="match status" value="1"/>
</dbReference>
<evidence type="ECO:0000313" key="25">
    <source>
        <dbReference type="Proteomes" id="UP000740926"/>
    </source>
</evidence>
<evidence type="ECO:0000256" key="12">
    <source>
        <dbReference type="ARBA" id="ARBA00022833"/>
    </source>
</evidence>
<evidence type="ECO:0000256" key="8">
    <source>
        <dbReference type="ARBA" id="ARBA00022723"/>
    </source>
</evidence>
<dbReference type="PANTHER" id="PTHR14134">
    <property type="entry name" value="E3 UBIQUITIN-PROTEIN LIGASE RAD18"/>
    <property type="match status" value="1"/>
</dbReference>
<evidence type="ECO:0000256" key="10">
    <source>
        <dbReference type="ARBA" id="ARBA00022771"/>
    </source>
</evidence>
<feature type="region of interest" description="Disordered" evidence="21">
    <location>
        <begin position="140"/>
        <end position="200"/>
    </location>
</feature>
<evidence type="ECO:0000256" key="20">
    <source>
        <dbReference type="PROSITE-ProRule" id="PRU01256"/>
    </source>
</evidence>
<accession>A0A9P6YVR6</accession>
<evidence type="ECO:0000256" key="5">
    <source>
        <dbReference type="ARBA" id="ARBA00012483"/>
    </source>
</evidence>
<evidence type="ECO:0000256" key="21">
    <source>
        <dbReference type="SAM" id="MobiDB-lite"/>
    </source>
</evidence>
<organism evidence="24 25">
    <name type="scientific">Rhizopus delemar</name>
    <dbReference type="NCBI Taxonomy" id="936053"/>
    <lineage>
        <taxon>Eukaryota</taxon>
        <taxon>Fungi</taxon>
        <taxon>Fungi incertae sedis</taxon>
        <taxon>Mucoromycota</taxon>
        <taxon>Mucoromycotina</taxon>
        <taxon>Mucoromycetes</taxon>
        <taxon>Mucorales</taxon>
        <taxon>Mucorineae</taxon>
        <taxon>Rhizopodaceae</taxon>
        <taxon>Rhizopus</taxon>
    </lineage>
</organism>
<comment type="subcellular location">
    <subcellularLocation>
        <location evidence="2">Nucleus</location>
    </subcellularLocation>
</comment>
<evidence type="ECO:0000256" key="4">
    <source>
        <dbReference type="ARBA" id="ARBA00009506"/>
    </source>
</evidence>
<comment type="catalytic activity">
    <reaction evidence="1">
        <text>S-ubiquitinyl-[E2 ubiquitin-conjugating enzyme]-L-cysteine + [acceptor protein]-L-lysine = [E2 ubiquitin-conjugating enzyme]-L-cysteine + N(6)-ubiquitinyl-[acceptor protein]-L-lysine.</text>
        <dbReference type="EC" id="2.3.2.27"/>
    </reaction>
</comment>
<feature type="region of interest" description="Disordered" evidence="21">
    <location>
        <begin position="103"/>
        <end position="124"/>
    </location>
</feature>
<evidence type="ECO:0000256" key="17">
    <source>
        <dbReference type="ARBA" id="ARBA00074353"/>
    </source>
</evidence>
<evidence type="ECO:0000256" key="16">
    <source>
        <dbReference type="ARBA" id="ARBA00031783"/>
    </source>
</evidence>
<gene>
    <name evidence="24" type="ORF">G6F50_010616</name>
</gene>
<evidence type="ECO:0000256" key="18">
    <source>
        <dbReference type="ARBA" id="ARBA00082369"/>
    </source>
</evidence>
<feature type="domain" description="UBZ4-type" evidence="23">
    <location>
        <begin position="209"/>
        <end position="236"/>
    </location>
</feature>
<dbReference type="FunFam" id="3.30.40.10:FF:000172">
    <property type="entry name" value="E3 ubiquitin-protein ligase RAD18"/>
    <property type="match status" value="1"/>
</dbReference>
<dbReference type="GO" id="GO:0006281">
    <property type="term" value="P:DNA repair"/>
    <property type="evidence" value="ECO:0007669"/>
    <property type="project" value="UniProtKB-KW"/>
</dbReference>
<name>A0A9P6YVR6_9FUNG</name>
<evidence type="ECO:0000256" key="13">
    <source>
        <dbReference type="ARBA" id="ARBA00023125"/>
    </source>
</evidence>
<dbReference type="GO" id="GO:0006513">
    <property type="term" value="P:protein monoubiquitination"/>
    <property type="evidence" value="ECO:0007669"/>
    <property type="project" value="InterPro"/>
</dbReference>
<dbReference type="PROSITE" id="PS51908">
    <property type="entry name" value="ZF_UBZ4"/>
    <property type="match status" value="1"/>
</dbReference>
<comment type="similarity">
    <text evidence="4">Belongs to the RAD18 family.</text>
</comment>
<dbReference type="GO" id="GO:0003697">
    <property type="term" value="F:single-stranded DNA binding"/>
    <property type="evidence" value="ECO:0007669"/>
    <property type="project" value="InterPro"/>
</dbReference>
<dbReference type="AlphaFoldDB" id="A0A9P6YVR6"/>
<dbReference type="GO" id="GO:0097505">
    <property type="term" value="C:Rad6-Rad18 complex"/>
    <property type="evidence" value="ECO:0007669"/>
    <property type="project" value="TreeGrafter"/>
</dbReference>
<feature type="compositionally biased region" description="Basic and acidic residues" evidence="21">
    <location>
        <begin position="109"/>
        <end position="119"/>
    </location>
</feature>
<keyword evidence="10 19" id="KW-0863">Zinc-finger</keyword>
<dbReference type="PROSITE" id="PS50089">
    <property type="entry name" value="ZF_RING_2"/>
    <property type="match status" value="1"/>
</dbReference>
<dbReference type="GO" id="GO:0006301">
    <property type="term" value="P:DNA damage tolerance"/>
    <property type="evidence" value="ECO:0007669"/>
    <property type="project" value="InterPro"/>
</dbReference>
<dbReference type="Pfam" id="PF13923">
    <property type="entry name" value="zf-C3HC4_2"/>
    <property type="match status" value="1"/>
</dbReference>
<dbReference type="SMART" id="SM00184">
    <property type="entry name" value="RING"/>
    <property type="match status" value="1"/>
</dbReference>
<dbReference type="InterPro" id="IPR017907">
    <property type="entry name" value="Znf_RING_CS"/>
</dbReference>
<evidence type="ECO:0000259" key="23">
    <source>
        <dbReference type="PROSITE" id="PS51908"/>
    </source>
</evidence>
<evidence type="ECO:0000256" key="9">
    <source>
        <dbReference type="ARBA" id="ARBA00022763"/>
    </source>
</evidence>
<keyword evidence="14 20" id="KW-0234">DNA repair</keyword>
<evidence type="ECO:0000256" key="2">
    <source>
        <dbReference type="ARBA" id="ARBA00004123"/>
    </source>
</evidence>
<evidence type="ECO:0000256" key="15">
    <source>
        <dbReference type="ARBA" id="ARBA00023242"/>
    </source>
</evidence>
<keyword evidence="12" id="KW-0862">Zinc</keyword>
<keyword evidence="8" id="KW-0479">Metal-binding</keyword>
<keyword evidence="15" id="KW-0539">Nucleus</keyword>
<sequence>MSHSIDDPSDFQSSELQKLDEHLRCPICKELFTTAMMISTCSHSFCALCVHRCLSEEQLCPKCRKEAFSNSIVHNYDLDNVVHIWRLSRNVLASVDKSLNTPCQQQESIEQKQKGKQKDYGNSLANVHSLPNINQIHIDDDSDADFKPSSNSRSLSQVGTRRSTRLEKKEFRDLDSLPQSSQSNPQFESQSYSTLSLQDGNEPLKSTSMVQCPICTQLMKYVVLDKHLDGCTNGDSSIPPSPPPTPANNEPVASFGQRSNGALFMQSKIGFNKSSKSVNLGKKPGKVVYAMQKDKDMKKILKDLGLPEDGDKAQKVWRHKEYINLYNANLESQNPVSAEVLIKRLAEIERTHEANKNNQIKRKNIDSDTHNILFDYH</sequence>
<keyword evidence="11" id="KW-0833">Ubl conjugation pathway</keyword>
<dbReference type="InterPro" id="IPR013083">
    <property type="entry name" value="Znf_RING/FYVE/PHD"/>
</dbReference>
<reference evidence="24 25" key="1">
    <citation type="journal article" date="2020" name="Microb. Genom.">
        <title>Genetic diversity of clinical and environmental Mucorales isolates obtained from an investigation of mucormycosis cases among solid organ transplant recipients.</title>
        <authorList>
            <person name="Nguyen M.H."/>
            <person name="Kaul D."/>
            <person name="Muto C."/>
            <person name="Cheng S.J."/>
            <person name="Richter R.A."/>
            <person name="Bruno V.M."/>
            <person name="Liu G."/>
            <person name="Beyhan S."/>
            <person name="Sundermann A.J."/>
            <person name="Mounaud S."/>
            <person name="Pasculle A.W."/>
            <person name="Nierman W.C."/>
            <person name="Driscoll E."/>
            <person name="Cumbie R."/>
            <person name="Clancy C.J."/>
            <person name="Dupont C.L."/>
        </authorList>
    </citation>
    <scope>NUCLEOTIDE SEQUENCE [LARGE SCALE GENOMIC DNA]</scope>
    <source>
        <strain evidence="24 25">GL24</strain>
    </source>
</reference>
<comment type="pathway">
    <text evidence="3">Protein modification; protein ubiquitination.</text>
</comment>
<evidence type="ECO:0000313" key="24">
    <source>
        <dbReference type="EMBL" id="KAG1564861.1"/>
    </source>
</evidence>
<keyword evidence="7" id="KW-0808">Transferase</keyword>
<dbReference type="InterPro" id="IPR001841">
    <property type="entry name" value="Znf_RING"/>
</dbReference>
<feature type="compositionally biased region" description="Polar residues" evidence="21">
    <location>
        <begin position="148"/>
        <end position="161"/>
    </location>
</feature>
<evidence type="ECO:0000256" key="7">
    <source>
        <dbReference type="ARBA" id="ARBA00022679"/>
    </source>
</evidence>
<keyword evidence="25" id="KW-1185">Reference proteome</keyword>
<comment type="caution">
    <text evidence="24">The sequence shown here is derived from an EMBL/GenBank/DDBJ whole genome shotgun (WGS) entry which is preliminary data.</text>
</comment>
<keyword evidence="9 20" id="KW-0227">DNA damage</keyword>
<dbReference type="GO" id="GO:0008270">
    <property type="term" value="F:zinc ion binding"/>
    <property type="evidence" value="ECO:0007669"/>
    <property type="project" value="UniProtKB-KW"/>
</dbReference>
<dbReference type="GO" id="GO:0061630">
    <property type="term" value="F:ubiquitin protein ligase activity"/>
    <property type="evidence" value="ECO:0007669"/>
    <property type="project" value="UniProtKB-EC"/>
</dbReference>